<evidence type="ECO:0000313" key="1">
    <source>
        <dbReference type="EMBL" id="KAK3862520.1"/>
    </source>
</evidence>
<comment type="caution">
    <text evidence="1">The sequence shown here is derived from an EMBL/GenBank/DDBJ whole genome shotgun (WGS) entry which is preliminary data.</text>
</comment>
<keyword evidence="2" id="KW-1185">Reference proteome</keyword>
<organism evidence="1 2">
    <name type="scientific">Petrolisthes cinctipes</name>
    <name type="common">Flat porcelain crab</name>
    <dbReference type="NCBI Taxonomy" id="88211"/>
    <lineage>
        <taxon>Eukaryota</taxon>
        <taxon>Metazoa</taxon>
        <taxon>Ecdysozoa</taxon>
        <taxon>Arthropoda</taxon>
        <taxon>Crustacea</taxon>
        <taxon>Multicrustacea</taxon>
        <taxon>Malacostraca</taxon>
        <taxon>Eumalacostraca</taxon>
        <taxon>Eucarida</taxon>
        <taxon>Decapoda</taxon>
        <taxon>Pleocyemata</taxon>
        <taxon>Anomura</taxon>
        <taxon>Galatheoidea</taxon>
        <taxon>Porcellanidae</taxon>
        <taxon>Petrolisthes</taxon>
    </lineage>
</organism>
<evidence type="ECO:0000313" key="2">
    <source>
        <dbReference type="Proteomes" id="UP001286313"/>
    </source>
</evidence>
<protein>
    <recommendedName>
        <fullName evidence="3">C-type lectin domain-containing protein</fullName>
    </recommendedName>
</protein>
<gene>
    <name evidence="1" type="ORF">Pcinc_031621</name>
</gene>
<evidence type="ECO:0008006" key="3">
    <source>
        <dbReference type="Google" id="ProtNLM"/>
    </source>
</evidence>
<dbReference type="Proteomes" id="UP001286313">
    <property type="component" value="Unassembled WGS sequence"/>
</dbReference>
<dbReference type="Gene3D" id="3.10.100.10">
    <property type="entry name" value="Mannose-Binding Protein A, subunit A"/>
    <property type="match status" value="1"/>
</dbReference>
<dbReference type="EMBL" id="JAWQEG010004221">
    <property type="protein sequence ID" value="KAK3862520.1"/>
    <property type="molecule type" value="Genomic_DNA"/>
</dbReference>
<dbReference type="SUPFAM" id="SSF56436">
    <property type="entry name" value="C-type lectin-like"/>
    <property type="match status" value="1"/>
</dbReference>
<dbReference type="InterPro" id="IPR016186">
    <property type="entry name" value="C-type_lectin-like/link_sf"/>
</dbReference>
<accession>A0AAE1EWA2</accession>
<name>A0AAE1EWA2_PETCI</name>
<dbReference type="InterPro" id="IPR016187">
    <property type="entry name" value="CTDL_fold"/>
</dbReference>
<proteinExistence type="predicted"/>
<sequence length="79" mass="8747">MVEYIAAQLGEGMVWVGFKDDSWFDGKTVDSTQVESSNDSPTGCGFVRVSAAGEGQLGRVDCTKELSYLCQRYNQSRRK</sequence>
<dbReference type="AlphaFoldDB" id="A0AAE1EWA2"/>
<reference evidence="1" key="1">
    <citation type="submission" date="2023-10" db="EMBL/GenBank/DDBJ databases">
        <title>Genome assemblies of two species of porcelain crab, Petrolisthes cinctipes and Petrolisthes manimaculis (Anomura: Porcellanidae).</title>
        <authorList>
            <person name="Angst P."/>
        </authorList>
    </citation>
    <scope>NUCLEOTIDE SEQUENCE</scope>
    <source>
        <strain evidence="1">PB745_01</strain>
        <tissue evidence="1">Gill</tissue>
    </source>
</reference>